<dbReference type="InterPro" id="IPR003439">
    <property type="entry name" value="ABC_transporter-like_ATP-bd"/>
</dbReference>
<dbReference type="InterPro" id="IPR027417">
    <property type="entry name" value="P-loop_NTPase"/>
</dbReference>
<evidence type="ECO:0000313" key="6">
    <source>
        <dbReference type="Proteomes" id="UP000886886"/>
    </source>
</evidence>
<name>A0A9D0ZV49_9FIRM</name>
<evidence type="ECO:0000256" key="1">
    <source>
        <dbReference type="ARBA" id="ARBA00022448"/>
    </source>
</evidence>
<dbReference type="PANTHER" id="PTHR42781">
    <property type="entry name" value="SPERMIDINE/PUTRESCINE IMPORT ATP-BINDING PROTEIN POTA"/>
    <property type="match status" value="1"/>
</dbReference>
<dbReference type="InterPro" id="IPR003593">
    <property type="entry name" value="AAA+_ATPase"/>
</dbReference>
<evidence type="ECO:0000313" key="5">
    <source>
        <dbReference type="EMBL" id="HIQ96587.1"/>
    </source>
</evidence>
<evidence type="ECO:0000259" key="4">
    <source>
        <dbReference type="PROSITE" id="PS50893"/>
    </source>
</evidence>
<keyword evidence="2" id="KW-0547">Nucleotide-binding</keyword>
<proteinExistence type="predicted"/>
<dbReference type="GO" id="GO:0005524">
    <property type="term" value="F:ATP binding"/>
    <property type="evidence" value="ECO:0007669"/>
    <property type="project" value="UniProtKB-KW"/>
</dbReference>
<accession>A0A9D0ZV49</accession>
<protein>
    <submittedName>
        <fullName evidence="5">ATP-binding cassette domain-containing protein</fullName>
    </submittedName>
</protein>
<dbReference type="GO" id="GO:0016887">
    <property type="term" value="F:ATP hydrolysis activity"/>
    <property type="evidence" value="ECO:0007669"/>
    <property type="project" value="InterPro"/>
</dbReference>
<dbReference type="AlphaFoldDB" id="A0A9D0ZV49"/>
<dbReference type="SMART" id="SM00382">
    <property type="entry name" value="AAA"/>
    <property type="match status" value="1"/>
</dbReference>
<dbReference type="SUPFAM" id="SSF52540">
    <property type="entry name" value="P-loop containing nucleoside triphosphate hydrolases"/>
    <property type="match status" value="1"/>
</dbReference>
<dbReference type="PANTHER" id="PTHR42781:SF4">
    <property type="entry name" value="SPERMIDINE_PUTRESCINE IMPORT ATP-BINDING PROTEIN POTA"/>
    <property type="match status" value="1"/>
</dbReference>
<gene>
    <name evidence="5" type="ORF">IAB26_08490</name>
</gene>
<reference evidence="5" key="2">
    <citation type="journal article" date="2021" name="PeerJ">
        <title>Extensive microbial diversity within the chicken gut microbiome revealed by metagenomics and culture.</title>
        <authorList>
            <person name="Gilroy R."/>
            <person name="Ravi A."/>
            <person name="Getino M."/>
            <person name="Pursley I."/>
            <person name="Horton D.L."/>
            <person name="Alikhan N.F."/>
            <person name="Baker D."/>
            <person name="Gharbi K."/>
            <person name="Hall N."/>
            <person name="Watson M."/>
            <person name="Adriaenssens E.M."/>
            <person name="Foster-Nyarko E."/>
            <person name="Jarju S."/>
            <person name="Secka A."/>
            <person name="Antonio M."/>
            <person name="Oren A."/>
            <person name="Chaudhuri R.R."/>
            <person name="La Ragione R."/>
            <person name="Hildebrand F."/>
            <person name="Pallen M.J."/>
        </authorList>
    </citation>
    <scope>NUCLEOTIDE SEQUENCE</scope>
    <source>
        <strain evidence="5">ChiSjej3B21-11622</strain>
    </source>
</reference>
<organism evidence="5 6">
    <name type="scientific">Candidatus Limivivens merdigallinarum</name>
    <dbReference type="NCBI Taxonomy" id="2840859"/>
    <lineage>
        <taxon>Bacteria</taxon>
        <taxon>Bacillati</taxon>
        <taxon>Bacillota</taxon>
        <taxon>Clostridia</taxon>
        <taxon>Lachnospirales</taxon>
        <taxon>Lachnospiraceae</taxon>
        <taxon>Lachnospiraceae incertae sedis</taxon>
        <taxon>Candidatus Limivivens</taxon>
    </lineage>
</organism>
<evidence type="ECO:0000256" key="2">
    <source>
        <dbReference type="ARBA" id="ARBA00022741"/>
    </source>
</evidence>
<reference evidence="5" key="1">
    <citation type="submission" date="2020-10" db="EMBL/GenBank/DDBJ databases">
        <authorList>
            <person name="Gilroy R."/>
        </authorList>
    </citation>
    <scope>NUCLEOTIDE SEQUENCE</scope>
    <source>
        <strain evidence="5">ChiSjej3B21-11622</strain>
    </source>
</reference>
<dbReference type="PROSITE" id="PS51257">
    <property type="entry name" value="PROKAR_LIPOPROTEIN"/>
    <property type="match status" value="1"/>
</dbReference>
<keyword evidence="3 5" id="KW-0067">ATP-binding</keyword>
<comment type="caution">
    <text evidence="5">The sequence shown here is derived from an EMBL/GenBank/DDBJ whole genome shotgun (WGS) entry which is preliminary data.</text>
</comment>
<dbReference type="PROSITE" id="PS50893">
    <property type="entry name" value="ABC_TRANSPORTER_2"/>
    <property type="match status" value="1"/>
</dbReference>
<sequence length="359" mass="40634">MSLSVKIKKKLPGFELDVAFECRGTLGILGASGCGKSMTLKSIAGIETPDEGRVVLGERVLYDSAGKQCLKPQKRRVGYLFQDYALFPNMTVEENIASGLKRSKIQKRERTQEMIRRFRLQGQETKYPGELSGGQKQRTALARILAYEPEVLLLDEPFSALDSFLRDQLLWELTEMLKSYPGDVIIVSHNRDELYELSEEILVMEAGKGIQFGTAGEVFRKPEYLETARLTGCRNLSRARRISEREVEALDFGCILRTGEDIPADITHVGIRAEDFKPWKEEGENCFHPVAASVREKPLEVQVTFRNKGKEGREICWKLSREAWEKSRAKAVPPCLRVSPEAVLLLRERPKREEIGGNS</sequence>
<dbReference type="Pfam" id="PF00005">
    <property type="entry name" value="ABC_tran"/>
    <property type="match status" value="1"/>
</dbReference>
<keyword evidence="1" id="KW-0813">Transport</keyword>
<dbReference type="InterPro" id="IPR050093">
    <property type="entry name" value="ABC_SmlMolc_Importer"/>
</dbReference>
<feature type="domain" description="ABC transporter" evidence="4">
    <location>
        <begin position="2"/>
        <end position="231"/>
    </location>
</feature>
<dbReference type="Proteomes" id="UP000886886">
    <property type="component" value="Unassembled WGS sequence"/>
</dbReference>
<dbReference type="Gene3D" id="3.40.50.300">
    <property type="entry name" value="P-loop containing nucleotide triphosphate hydrolases"/>
    <property type="match status" value="1"/>
</dbReference>
<evidence type="ECO:0000256" key="3">
    <source>
        <dbReference type="ARBA" id="ARBA00022840"/>
    </source>
</evidence>
<dbReference type="EMBL" id="DVFT01000127">
    <property type="protein sequence ID" value="HIQ96587.1"/>
    <property type="molecule type" value="Genomic_DNA"/>
</dbReference>